<dbReference type="Pfam" id="PF04412">
    <property type="entry name" value="AcnX"/>
    <property type="match status" value="1"/>
</dbReference>
<dbReference type="GO" id="GO:0016829">
    <property type="term" value="F:lyase activity"/>
    <property type="evidence" value="ECO:0007669"/>
    <property type="project" value="UniProtKB-KW"/>
</dbReference>
<dbReference type="InterPro" id="IPR012047">
    <property type="entry name" value="AcnX"/>
</dbReference>
<dbReference type="Proteomes" id="UP000030651">
    <property type="component" value="Unassembled WGS sequence"/>
</dbReference>
<dbReference type="CDD" id="cd01355">
    <property type="entry name" value="AcnX"/>
    <property type="match status" value="1"/>
</dbReference>
<dbReference type="STRING" id="1229662.W3WLS9"/>
<evidence type="ECO:0000313" key="5">
    <source>
        <dbReference type="EMBL" id="ETS74137.1"/>
    </source>
</evidence>
<dbReference type="RefSeq" id="XP_007840775.1">
    <property type="nucleotide sequence ID" value="XM_007842584.1"/>
</dbReference>
<dbReference type="KEGG" id="pfy:PFICI_14003"/>
<reference evidence="6" key="1">
    <citation type="journal article" date="2015" name="BMC Genomics">
        <title>Genomic and transcriptomic analysis of the endophytic fungus Pestalotiopsis fici reveals its lifestyle and high potential for synthesis of natural products.</title>
        <authorList>
            <person name="Wang X."/>
            <person name="Zhang X."/>
            <person name="Liu L."/>
            <person name="Xiang M."/>
            <person name="Wang W."/>
            <person name="Sun X."/>
            <person name="Che Y."/>
            <person name="Guo L."/>
            <person name="Liu G."/>
            <person name="Guo L."/>
            <person name="Wang C."/>
            <person name="Yin W.B."/>
            <person name="Stadler M."/>
            <person name="Zhang X."/>
            <person name="Liu X."/>
        </authorList>
    </citation>
    <scope>NUCLEOTIDE SEQUENCE [LARGE SCALE GENOMIC DNA]</scope>
    <source>
        <strain evidence="6">W106-1 / CGMCC3.15140</strain>
    </source>
</reference>
<dbReference type="PANTHER" id="PTHR36577:SF3">
    <property type="entry name" value="DUF521 DOMAIN PROTEIN (AFU_ORTHOLOGUE AFUA_6G00490)"/>
    <property type="match status" value="1"/>
</dbReference>
<dbReference type="InterPro" id="IPR007506">
    <property type="entry name" value="PMDh-L-like_dom"/>
</dbReference>
<feature type="domain" description="Phosphomevalonate dehydratase large subunit-like" evidence="4">
    <location>
        <begin position="162"/>
        <end position="563"/>
    </location>
</feature>
<gene>
    <name evidence="5" type="ORF">PFICI_14003</name>
</gene>
<dbReference type="SUPFAM" id="SSF52016">
    <property type="entry name" value="LeuD/IlvD-like"/>
    <property type="match status" value="1"/>
</dbReference>
<dbReference type="EMBL" id="KI912120">
    <property type="protein sequence ID" value="ETS74137.1"/>
    <property type="molecule type" value="Genomic_DNA"/>
</dbReference>
<name>W3WLS9_PESFW</name>
<dbReference type="PANTHER" id="PTHR36577">
    <property type="entry name" value="DUF521 DOMAIN PROTEIN (AFU_ORTHOLOGUE AFUA_6G00490)"/>
    <property type="match status" value="1"/>
</dbReference>
<dbReference type="eggNOG" id="ENOG502RQJN">
    <property type="taxonomic scope" value="Eukaryota"/>
</dbReference>
<protein>
    <recommendedName>
        <fullName evidence="7">Aconitase X catalytic domain-containing protein</fullName>
    </recommendedName>
</protein>
<organism evidence="5 6">
    <name type="scientific">Pestalotiopsis fici (strain W106-1 / CGMCC3.15140)</name>
    <dbReference type="NCBI Taxonomy" id="1229662"/>
    <lineage>
        <taxon>Eukaryota</taxon>
        <taxon>Fungi</taxon>
        <taxon>Dikarya</taxon>
        <taxon>Ascomycota</taxon>
        <taxon>Pezizomycotina</taxon>
        <taxon>Sordariomycetes</taxon>
        <taxon>Xylariomycetidae</taxon>
        <taxon>Amphisphaeriales</taxon>
        <taxon>Sporocadaceae</taxon>
        <taxon>Pestalotiopsis</taxon>
    </lineage>
</organism>
<sequence length="583" mass="63316">MSHSPANDAQDFGRFLVKGDAQGEIVSTNVPLSFMMGVNAQSGLIQDEHHPLRGTSIQNKILVVPRGRGSCSGSGVIIEMLVNGSAPAAFIFHAREDILTLGVVLAGTMFSKSIPVVMVEDEQTWASLLMGGMAHISTDGYLDINDDTRVHLRNPPDTSQVALSPEDDNMLCGQGCSAATKLAMQTIVSFAAIQGAASLISVSQVHIDACCYAGKVSLAIPQRLRELGGEFAVPTTCNSLDVDRRRWRELKADPELSEASYAIGDHYLAMGAQMSFTCAPYLLDTKPKIGEQVGWGESNAVVFANSVLGARTHKYPDYLEVMVALTGRAPYTGCHLLEERAPKIGIHVPPIFTNEVDESVFPLLGYHIGGLVGSSIPIIYGLETSKPITPDLKAFGAGFATTSSAPMFHIRGITPEAANYDDEIREVEWVNVKIKDLQITWHELNTARDPSADLISLGNPHFTLEEFSTLANLVRGKKIRKGIVMIITTGRSIYDQAERAGYIGEIQRFGASLITDTCWCLLTEPIIPLKAQNIMTNSSKYAHYGPGISRRRFHFGSLAGCVEVACFGFRSAANLRPPWLFDE</sequence>
<evidence type="ECO:0000256" key="2">
    <source>
        <dbReference type="ARBA" id="ARBA00023239"/>
    </source>
</evidence>
<dbReference type="Gene3D" id="3.50.30.10">
    <property type="entry name" value="Phosphohistidine domain"/>
    <property type="match status" value="1"/>
</dbReference>
<dbReference type="OrthoDB" id="2594507at2759"/>
<evidence type="ECO:0000259" key="4">
    <source>
        <dbReference type="Pfam" id="PF04412"/>
    </source>
</evidence>
<dbReference type="HOGENOM" id="CLU_018825_2_0_1"/>
<feature type="domain" description="Phosphomevalonate dehydratase small subunit-like" evidence="3">
    <location>
        <begin position="32"/>
        <end position="117"/>
    </location>
</feature>
<dbReference type="OMA" id="CHLPEGR"/>
<evidence type="ECO:0008006" key="7">
    <source>
        <dbReference type="Google" id="ProtNLM"/>
    </source>
</evidence>
<dbReference type="GeneID" id="19279016"/>
<dbReference type="InParanoid" id="W3WLS9"/>
<evidence type="ECO:0000259" key="3">
    <source>
        <dbReference type="Pfam" id="PF01989"/>
    </source>
</evidence>
<keyword evidence="1" id="KW-0408">Iron</keyword>
<accession>W3WLS9</accession>
<evidence type="ECO:0000256" key="1">
    <source>
        <dbReference type="ARBA" id="ARBA00023004"/>
    </source>
</evidence>
<proteinExistence type="predicted"/>
<dbReference type="InterPro" id="IPR002840">
    <property type="entry name" value="PMDh-S-like_dom"/>
</dbReference>
<dbReference type="CDD" id="cd01356">
    <property type="entry name" value="AcnX_swivel"/>
    <property type="match status" value="1"/>
</dbReference>
<keyword evidence="2" id="KW-0456">Lyase</keyword>
<evidence type="ECO:0000313" key="6">
    <source>
        <dbReference type="Proteomes" id="UP000030651"/>
    </source>
</evidence>
<dbReference type="Pfam" id="PF01989">
    <property type="entry name" value="AcnX_swivel_put"/>
    <property type="match status" value="1"/>
</dbReference>
<keyword evidence="6" id="KW-1185">Reference proteome</keyword>
<dbReference type="PIRSF" id="PIRSF036630">
    <property type="entry name" value="UCP036630"/>
    <property type="match status" value="1"/>
</dbReference>
<dbReference type="AlphaFoldDB" id="W3WLS9"/>